<dbReference type="EMBL" id="SNVX01000018">
    <property type="protein sequence ID" value="TDN51525.1"/>
    <property type="molecule type" value="Genomic_DNA"/>
</dbReference>
<keyword evidence="4" id="KW-0378">Hydrolase</keyword>
<evidence type="ECO:0000256" key="4">
    <source>
        <dbReference type="ARBA" id="ARBA00022801"/>
    </source>
</evidence>
<keyword evidence="3" id="KW-0732">Signal</keyword>
<keyword evidence="9" id="KW-1185">Reference proteome</keyword>
<dbReference type="OrthoDB" id="9807055at2"/>
<dbReference type="PANTHER" id="PTHR47360">
    <property type="entry name" value="MUREIN DD-ENDOPEPTIDASE MEPS/MUREIN LD-CARBOXYPEPTIDASE"/>
    <property type="match status" value="1"/>
</dbReference>
<evidence type="ECO:0000256" key="3">
    <source>
        <dbReference type="ARBA" id="ARBA00022729"/>
    </source>
</evidence>
<keyword evidence="2" id="KW-0645">Protease</keyword>
<sequence length="239" mass="28081">MCSKWNAVNLNAIKRKFSTCLDKFKHTLREGLTKLHSIIFTKKIITFTLLLCTLIIFPSQEIFARTHHIVKKKVIHARITHIKRKKTHSSRYHVIGKKRNSRHPRFKKKYALKLNTRKKILKGYLRWKGTRYQYGGNDHHGIDCSALVRKIYSDAFGIHLPRTTRRQIKMGQNVFLSQLKPGDLVFFLTGKYDRHVGIYVGNKKFIHASKIKGVTISEMKNIYWKDKFLAARRVMIPSH</sequence>
<name>A0A4R6E1C4_SCAGO</name>
<comment type="caution">
    <text evidence="8">The sequence shown here is derived from an EMBL/GenBank/DDBJ whole genome shotgun (WGS) entry which is preliminary data.</text>
</comment>
<dbReference type="PROSITE" id="PS51935">
    <property type="entry name" value="NLPC_P60"/>
    <property type="match status" value="1"/>
</dbReference>
<proteinExistence type="inferred from homology"/>
<reference evidence="8 9" key="1">
    <citation type="submission" date="2019-03" db="EMBL/GenBank/DDBJ databases">
        <title>Genomic analyses of the natural microbiome of Caenorhabditis elegans.</title>
        <authorList>
            <person name="Samuel B."/>
        </authorList>
    </citation>
    <scope>NUCLEOTIDE SEQUENCE [LARGE SCALE GENOMIC DNA]</scope>
    <source>
        <strain evidence="8 9">BIGb0156</strain>
    </source>
</reference>
<dbReference type="Pfam" id="PF00877">
    <property type="entry name" value="NLPC_P60"/>
    <property type="match status" value="1"/>
</dbReference>
<evidence type="ECO:0000259" key="7">
    <source>
        <dbReference type="PROSITE" id="PS51935"/>
    </source>
</evidence>
<dbReference type="PANTHER" id="PTHR47360:SF1">
    <property type="entry name" value="ENDOPEPTIDASE NLPC-RELATED"/>
    <property type="match status" value="1"/>
</dbReference>
<dbReference type="SUPFAM" id="SSF54001">
    <property type="entry name" value="Cysteine proteinases"/>
    <property type="match status" value="1"/>
</dbReference>
<feature type="transmembrane region" description="Helical" evidence="6">
    <location>
        <begin position="44"/>
        <end position="63"/>
    </location>
</feature>
<dbReference type="Proteomes" id="UP000295530">
    <property type="component" value="Unassembled WGS sequence"/>
</dbReference>
<evidence type="ECO:0000313" key="9">
    <source>
        <dbReference type="Proteomes" id="UP000295530"/>
    </source>
</evidence>
<protein>
    <submittedName>
        <fullName evidence="8">NlpC/P60 family protein</fullName>
    </submittedName>
</protein>
<keyword evidence="6" id="KW-0812">Transmembrane</keyword>
<dbReference type="GO" id="GO:0006508">
    <property type="term" value="P:proteolysis"/>
    <property type="evidence" value="ECO:0007669"/>
    <property type="project" value="UniProtKB-KW"/>
</dbReference>
<evidence type="ECO:0000256" key="2">
    <source>
        <dbReference type="ARBA" id="ARBA00022670"/>
    </source>
</evidence>
<evidence type="ECO:0000256" key="6">
    <source>
        <dbReference type="SAM" id="Phobius"/>
    </source>
</evidence>
<organism evidence="8 9">
    <name type="scientific">Scandinavium goeteborgense</name>
    <dbReference type="NCBI Taxonomy" id="1851514"/>
    <lineage>
        <taxon>Bacteria</taxon>
        <taxon>Pseudomonadati</taxon>
        <taxon>Pseudomonadota</taxon>
        <taxon>Gammaproteobacteria</taxon>
        <taxon>Enterobacterales</taxon>
        <taxon>Enterobacteriaceae</taxon>
        <taxon>Scandinavium</taxon>
    </lineage>
</organism>
<dbReference type="RefSeq" id="WP_133462122.1">
    <property type="nucleotide sequence ID" value="NZ_SNVX01000018.1"/>
</dbReference>
<dbReference type="Gene3D" id="3.90.1720.10">
    <property type="entry name" value="endopeptidase domain like (from Nostoc punctiforme)"/>
    <property type="match status" value="1"/>
</dbReference>
<dbReference type="InterPro" id="IPR052062">
    <property type="entry name" value="Murein_DD/LD_carboxypeptidase"/>
</dbReference>
<accession>A0A4R6E1C4</accession>
<dbReference type="InterPro" id="IPR000064">
    <property type="entry name" value="NLP_P60_dom"/>
</dbReference>
<dbReference type="InterPro" id="IPR038765">
    <property type="entry name" value="Papain-like_cys_pep_sf"/>
</dbReference>
<dbReference type="AlphaFoldDB" id="A0A4R6E1C4"/>
<feature type="domain" description="NlpC/P60" evidence="7">
    <location>
        <begin position="114"/>
        <end position="235"/>
    </location>
</feature>
<comment type="similarity">
    <text evidence="1">Belongs to the peptidase C40 family.</text>
</comment>
<keyword evidence="6" id="KW-1133">Transmembrane helix</keyword>
<evidence type="ECO:0000256" key="5">
    <source>
        <dbReference type="ARBA" id="ARBA00022807"/>
    </source>
</evidence>
<keyword evidence="5" id="KW-0788">Thiol protease</keyword>
<dbReference type="GO" id="GO:0008234">
    <property type="term" value="F:cysteine-type peptidase activity"/>
    <property type="evidence" value="ECO:0007669"/>
    <property type="project" value="UniProtKB-KW"/>
</dbReference>
<keyword evidence="6" id="KW-0472">Membrane</keyword>
<evidence type="ECO:0000256" key="1">
    <source>
        <dbReference type="ARBA" id="ARBA00007074"/>
    </source>
</evidence>
<gene>
    <name evidence="8" type="ORF">EC847_11854</name>
</gene>
<evidence type="ECO:0000313" key="8">
    <source>
        <dbReference type="EMBL" id="TDN51525.1"/>
    </source>
</evidence>